<dbReference type="PANTHER" id="PTHR42693">
    <property type="entry name" value="ARYLSULFATASE FAMILY MEMBER"/>
    <property type="match status" value="1"/>
</dbReference>
<evidence type="ECO:0000256" key="2">
    <source>
        <dbReference type="ARBA" id="ARBA00022723"/>
    </source>
</evidence>
<dbReference type="Gene3D" id="3.40.720.10">
    <property type="entry name" value="Alkaline Phosphatase, subunit A"/>
    <property type="match status" value="1"/>
</dbReference>
<name>A0A542YK02_9MICO</name>
<dbReference type="GO" id="GO:0004065">
    <property type="term" value="F:arylsulfatase activity"/>
    <property type="evidence" value="ECO:0007669"/>
    <property type="project" value="TreeGrafter"/>
</dbReference>
<evidence type="ECO:0000259" key="5">
    <source>
        <dbReference type="Pfam" id="PF00884"/>
    </source>
</evidence>
<accession>A0A542YK02</accession>
<dbReference type="GO" id="GO:0046872">
    <property type="term" value="F:metal ion binding"/>
    <property type="evidence" value="ECO:0007669"/>
    <property type="project" value="UniProtKB-KW"/>
</dbReference>
<dbReference type="InterPro" id="IPR017850">
    <property type="entry name" value="Alkaline_phosphatase_core_sf"/>
</dbReference>
<evidence type="ECO:0000313" key="6">
    <source>
        <dbReference type="EMBL" id="TQL48395.1"/>
    </source>
</evidence>
<evidence type="ECO:0000256" key="3">
    <source>
        <dbReference type="ARBA" id="ARBA00022801"/>
    </source>
</evidence>
<reference evidence="6 7" key="1">
    <citation type="submission" date="2019-06" db="EMBL/GenBank/DDBJ databases">
        <title>Sequencing the genomes of 1000 actinobacteria strains.</title>
        <authorList>
            <person name="Klenk H.-P."/>
        </authorList>
    </citation>
    <scope>NUCLEOTIDE SEQUENCE [LARGE SCALE GENOMIC DNA]</scope>
    <source>
        <strain evidence="6 7">DSM 26477</strain>
    </source>
</reference>
<keyword evidence="3" id="KW-0378">Hydrolase</keyword>
<dbReference type="PROSITE" id="PS00149">
    <property type="entry name" value="SULFATASE_2"/>
    <property type="match status" value="1"/>
</dbReference>
<sequence length="783" mass="86730">MNGVPFVSPQAVPEGARGYEDFGGSVDRAMSRSTPAWVPSPKPEAGAPNVILMVIDDMGFSDLGPYGGEIPTPHVEAIVDDGVVLNNYHTASVCSPARAAILTGVNPHRAGFATVAGFNPGFPGFALELGDDVLTLPEALQGAGYATFGIGKWHLTRDDATFEGASRESWPVQRGFDQYYGCLEGFTNFFAPNRLVQDNTTVEVERYPDDYYLTDDLTDHAISMIRGLRTSESEKPFFLYFAHNAMHGPLGAKAEDIDRHRGRYAEGWDEVRRARFAEQIARGLFPEGTQMVDRNREGGYEVEPWQSLDEDSRARFERYMEVYAAMVDNIDQNLGRLLSVLDEYGERENTIVIVTSDNGGTAEGGPEGTRSYLSQFINGLRLPEDWSRDQPIETELIGGPRAGVHYPRGWAMASNTPFRLYKGSTFGGGVRAPFIFSWPARLRNVPAAERVRRQFMYATDIMPTLLEACGVVRPSERHGIPAKDLDGLSALDQLLGSASNEFRMTQHAEWNGHLGLYHEGWKILSLRPGPIMDVENVTWQLYEVTNDPAETHDLAADRPEKVAELAALWERLAWENTVFPIADDAGLVFQIQPRENARFSEPLVIRNGSPTVERHRAAQLIGLREFRIRASVVAAGEGVLVAHGDQCGGYVLYVEDGRLVFEYNEYGVMRTTDAPFTASGPCEIELDLTFNRDEFYLDVELSVDGVPVASLRRVMMLTGLAPFTGIDVGIDRRGPVSWEMHERHGAFPFSGELTSVRYEPGEPAPYDAGRLAAAAFMAAHHYD</sequence>
<protein>
    <submittedName>
        <fullName evidence="6">Arylsulfatase</fullName>
    </submittedName>
</protein>
<dbReference type="AlphaFoldDB" id="A0A542YK02"/>
<keyword evidence="4" id="KW-0106">Calcium</keyword>
<dbReference type="EMBL" id="VFOM01000001">
    <property type="protein sequence ID" value="TQL48395.1"/>
    <property type="molecule type" value="Genomic_DNA"/>
</dbReference>
<dbReference type="Gene3D" id="3.30.1120.10">
    <property type="match status" value="1"/>
</dbReference>
<dbReference type="InterPro" id="IPR024607">
    <property type="entry name" value="Sulfatase_CS"/>
</dbReference>
<dbReference type="PROSITE" id="PS00523">
    <property type="entry name" value="SULFATASE_1"/>
    <property type="match status" value="1"/>
</dbReference>
<dbReference type="Pfam" id="PF00884">
    <property type="entry name" value="Sulfatase"/>
    <property type="match status" value="1"/>
</dbReference>
<dbReference type="RefSeq" id="WP_246081380.1">
    <property type="nucleotide sequence ID" value="NZ_VFOM01000001.1"/>
</dbReference>
<dbReference type="PANTHER" id="PTHR42693:SF33">
    <property type="entry name" value="ARYLSULFATASE"/>
    <property type="match status" value="1"/>
</dbReference>
<dbReference type="CDD" id="cd16025">
    <property type="entry name" value="PAS_like"/>
    <property type="match status" value="1"/>
</dbReference>
<organism evidence="6 7">
    <name type="scientific">Homoserinimonas aerilata</name>
    <dbReference type="NCBI Taxonomy" id="1162970"/>
    <lineage>
        <taxon>Bacteria</taxon>
        <taxon>Bacillati</taxon>
        <taxon>Actinomycetota</taxon>
        <taxon>Actinomycetes</taxon>
        <taxon>Micrococcales</taxon>
        <taxon>Microbacteriaceae</taxon>
        <taxon>Homoserinimonas</taxon>
    </lineage>
</organism>
<evidence type="ECO:0000313" key="7">
    <source>
        <dbReference type="Proteomes" id="UP000317998"/>
    </source>
</evidence>
<gene>
    <name evidence="6" type="ORF">FB562_1489</name>
</gene>
<evidence type="ECO:0000256" key="4">
    <source>
        <dbReference type="ARBA" id="ARBA00022837"/>
    </source>
</evidence>
<evidence type="ECO:0000256" key="1">
    <source>
        <dbReference type="ARBA" id="ARBA00008779"/>
    </source>
</evidence>
<keyword evidence="2" id="KW-0479">Metal-binding</keyword>
<proteinExistence type="inferred from homology"/>
<dbReference type="Proteomes" id="UP000317998">
    <property type="component" value="Unassembled WGS sequence"/>
</dbReference>
<dbReference type="InterPro" id="IPR000917">
    <property type="entry name" value="Sulfatase_N"/>
</dbReference>
<dbReference type="SUPFAM" id="SSF53649">
    <property type="entry name" value="Alkaline phosphatase-like"/>
    <property type="match status" value="1"/>
</dbReference>
<comment type="caution">
    <text evidence="6">The sequence shown here is derived from an EMBL/GenBank/DDBJ whole genome shotgun (WGS) entry which is preliminary data.</text>
</comment>
<feature type="domain" description="Sulfatase N-terminal" evidence="5">
    <location>
        <begin position="48"/>
        <end position="471"/>
    </location>
</feature>
<dbReference type="InterPro" id="IPR050738">
    <property type="entry name" value="Sulfatase"/>
</dbReference>
<keyword evidence="7" id="KW-1185">Reference proteome</keyword>
<comment type="similarity">
    <text evidence="1">Belongs to the sulfatase family.</text>
</comment>